<dbReference type="Pfam" id="PF01429">
    <property type="entry name" value="MBD"/>
    <property type="match status" value="1"/>
</dbReference>
<organism evidence="8 9">
    <name type="scientific">Striga hermonthica</name>
    <name type="common">Purple witchweed</name>
    <name type="synonym">Buchnera hermonthica</name>
    <dbReference type="NCBI Taxonomy" id="68872"/>
    <lineage>
        <taxon>Eukaryota</taxon>
        <taxon>Viridiplantae</taxon>
        <taxon>Streptophyta</taxon>
        <taxon>Embryophyta</taxon>
        <taxon>Tracheophyta</taxon>
        <taxon>Spermatophyta</taxon>
        <taxon>Magnoliopsida</taxon>
        <taxon>eudicotyledons</taxon>
        <taxon>Gunneridae</taxon>
        <taxon>Pentapetalae</taxon>
        <taxon>asterids</taxon>
        <taxon>lamiids</taxon>
        <taxon>Lamiales</taxon>
        <taxon>Orobanchaceae</taxon>
        <taxon>Buchnereae</taxon>
        <taxon>Striga</taxon>
    </lineage>
</organism>
<dbReference type="OrthoDB" id="10072024at2759"/>
<evidence type="ECO:0000259" key="7">
    <source>
        <dbReference type="PROSITE" id="PS50982"/>
    </source>
</evidence>
<dbReference type="PANTHER" id="PTHR12396">
    <property type="entry name" value="METHYL-CPG BINDING PROTEIN, MBD"/>
    <property type="match status" value="1"/>
</dbReference>
<reference evidence="8" key="1">
    <citation type="submission" date="2019-12" db="EMBL/GenBank/DDBJ databases">
        <authorList>
            <person name="Scholes J."/>
        </authorList>
    </citation>
    <scope>NUCLEOTIDE SEQUENCE</scope>
</reference>
<dbReference type="InterPro" id="IPR016177">
    <property type="entry name" value="DNA-bd_dom_sf"/>
</dbReference>
<keyword evidence="5" id="KW-0539">Nucleus</keyword>
<dbReference type="Proteomes" id="UP001153555">
    <property type="component" value="Unassembled WGS sequence"/>
</dbReference>
<dbReference type="PANTHER" id="PTHR12396:SF46">
    <property type="entry name" value="METHYL-CPG-BINDING DOMAIN-CONTAINING PROTEIN 6"/>
    <property type="match status" value="1"/>
</dbReference>
<dbReference type="GO" id="GO:0005634">
    <property type="term" value="C:nucleus"/>
    <property type="evidence" value="ECO:0007669"/>
    <property type="project" value="UniProtKB-SubCell"/>
</dbReference>
<feature type="region of interest" description="Disordered" evidence="6">
    <location>
        <begin position="1"/>
        <end position="52"/>
    </location>
</feature>
<accession>A0A9N7RR73</accession>
<dbReference type="GO" id="GO:0003677">
    <property type="term" value="F:DNA binding"/>
    <property type="evidence" value="ECO:0007669"/>
    <property type="project" value="UniProtKB-KW"/>
</dbReference>
<evidence type="ECO:0000256" key="6">
    <source>
        <dbReference type="SAM" id="MobiDB-lite"/>
    </source>
</evidence>
<dbReference type="InterPro" id="IPR001739">
    <property type="entry name" value="Methyl_CpG_DNA-bd"/>
</dbReference>
<evidence type="ECO:0000256" key="4">
    <source>
        <dbReference type="ARBA" id="ARBA00023163"/>
    </source>
</evidence>
<feature type="region of interest" description="Disordered" evidence="6">
    <location>
        <begin position="140"/>
        <end position="197"/>
    </location>
</feature>
<dbReference type="AlphaFoldDB" id="A0A9N7RR73"/>
<dbReference type="EMBL" id="CACSLK010034108">
    <property type="protein sequence ID" value="CAA0841323.1"/>
    <property type="molecule type" value="Genomic_DNA"/>
</dbReference>
<dbReference type="SUPFAM" id="SSF54171">
    <property type="entry name" value="DNA-binding domain"/>
    <property type="match status" value="1"/>
</dbReference>
<evidence type="ECO:0000256" key="5">
    <source>
        <dbReference type="ARBA" id="ARBA00023242"/>
    </source>
</evidence>
<evidence type="ECO:0000256" key="1">
    <source>
        <dbReference type="ARBA" id="ARBA00004123"/>
    </source>
</evidence>
<proteinExistence type="predicted"/>
<feature type="domain" description="MBD" evidence="7">
    <location>
        <begin position="87"/>
        <end position="160"/>
    </location>
</feature>
<evidence type="ECO:0000256" key="3">
    <source>
        <dbReference type="ARBA" id="ARBA00023125"/>
    </source>
</evidence>
<dbReference type="Gene3D" id="3.30.890.10">
    <property type="entry name" value="Methyl-cpg-binding Protein 2, Chain A"/>
    <property type="match status" value="1"/>
</dbReference>
<keyword evidence="4" id="KW-0804">Transcription</keyword>
<feature type="compositionally biased region" description="Low complexity" evidence="6">
    <location>
        <begin position="151"/>
        <end position="164"/>
    </location>
</feature>
<keyword evidence="3" id="KW-0238">DNA-binding</keyword>
<comment type="caution">
    <text evidence="8">The sequence shown here is derived from an EMBL/GenBank/DDBJ whole genome shotgun (WGS) entry which is preliminary data.</text>
</comment>
<dbReference type="PROSITE" id="PS50982">
    <property type="entry name" value="MBD"/>
    <property type="match status" value="1"/>
</dbReference>
<evidence type="ECO:0000313" key="8">
    <source>
        <dbReference type="EMBL" id="CAA0841323.1"/>
    </source>
</evidence>
<keyword evidence="9" id="KW-1185">Reference proteome</keyword>
<sequence length="197" mass="21423">MAEPKIPEAVPQPTDPAKSSLDELPADPLLGSDSFIDPDRVEPEEAFPEQEQVGLDPAMAIAAQPISILRPGEELVTVEKTPRRKNMDEMSVRPSWLPEGWEMSLRVRASGNSAGFIDRYYIEPTGQRKFRSKNEVLHFLETGSKKKKRPTSATAAAPSESPAKQNKSGKRGKKSGDVNSDAARPQNATNGVDADAS</sequence>
<evidence type="ECO:0000313" key="9">
    <source>
        <dbReference type="Proteomes" id="UP001153555"/>
    </source>
</evidence>
<comment type="subcellular location">
    <subcellularLocation>
        <location evidence="1">Nucleus</location>
    </subcellularLocation>
</comment>
<gene>
    <name evidence="8" type="ORF">SHERM_07338</name>
</gene>
<name>A0A9N7RR73_STRHE</name>
<protein>
    <submittedName>
        <fullName evidence="8">Methyl-CpG-binding domain-containing protein 5</fullName>
    </submittedName>
</protein>
<dbReference type="SMART" id="SM00391">
    <property type="entry name" value="MBD"/>
    <property type="match status" value="1"/>
</dbReference>
<evidence type="ECO:0000256" key="2">
    <source>
        <dbReference type="ARBA" id="ARBA00023015"/>
    </source>
</evidence>
<keyword evidence="2" id="KW-0805">Transcription regulation</keyword>